<protein>
    <submittedName>
        <fullName evidence="2">Uncharacterized protein</fullName>
    </submittedName>
</protein>
<feature type="signal peptide" evidence="1">
    <location>
        <begin position="1"/>
        <end position="35"/>
    </location>
</feature>
<feature type="chain" id="PRO_5042036161" evidence="1">
    <location>
        <begin position="36"/>
        <end position="354"/>
    </location>
</feature>
<sequence>MTVTLDLNASTILPSSCFAALCLLFLLVFCSSTVSGPTAKKPSNATQALFTLLAPTSVAWPKEYARLVTHSTSSRSKTISISMSSLINRICDGAVEIRDYADLPDLFSENLVVYGWRITLALDTAWNLQVLRWVTGSYFSWSLVDLDSVSCLPNLKRAHNTSEPKPTDDESPAAPLSFSITPNVHLDFDYLPFSCLEPSLLELRATLAPGTSATLEFTTPAPHVAFLSPQFTLCAVPFLPRRHAAPPTSNCTLPGPRARTRTATPLQASLHRILELLTTGTAALALENVSNVSRQYADGLSAAATHLEEASATRAAFIRQWGDAGWREERLMMGWEAALFSAGLLMRWVVVVRK</sequence>
<gene>
    <name evidence="2" type="ORF">DFH08DRAFT_718298</name>
</gene>
<reference evidence="2" key="1">
    <citation type="submission" date="2023-03" db="EMBL/GenBank/DDBJ databases">
        <title>Massive genome expansion in bonnet fungi (Mycena s.s.) driven by repeated elements and novel gene families across ecological guilds.</title>
        <authorList>
            <consortium name="Lawrence Berkeley National Laboratory"/>
            <person name="Harder C.B."/>
            <person name="Miyauchi S."/>
            <person name="Viragh M."/>
            <person name="Kuo A."/>
            <person name="Thoen E."/>
            <person name="Andreopoulos B."/>
            <person name="Lu D."/>
            <person name="Skrede I."/>
            <person name="Drula E."/>
            <person name="Henrissat B."/>
            <person name="Morin E."/>
            <person name="Kohler A."/>
            <person name="Barry K."/>
            <person name="LaButti K."/>
            <person name="Morin E."/>
            <person name="Salamov A."/>
            <person name="Lipzen A."/>
            <person name="Mereny Z."/>
            <person name="Hegedus B."/>
            <person name="Baldrian P."/>
            <person name="Stursova M."/>
            <person name="Weitz H."/>
            <person name="Taylor A."/>
            <person name="Grigoriev I.V."/>
            <person name="Nagy L.G."/>
            <person name="Martin F."/>
            <person name="Kauserud H."/>
        </authorList>
    </citation>
    <scope>NUCLEOTIDE SEQUENCE</scope>
    <source>
        <strain evidence="2">CBHHK002</strain>
    </source>
</reference>
<dbReference type="AlphaFoldDB" id="A0AAD6Z7M3"/>
<accession>A0AAD6Z7M3</accession>
<evidence type="ECO:0000313" key="2">
    <source>
        <dbReference type="EMBL" id="KAJ7311467.1"/>
    </source>
</evidence>
<dbReference type="Proteomes" id="UP001218218">
    <property type="component" value="Unassembled WGS sequence"/>
</dbReference>
<evidence type="ECO:0000313" key="3">
    <source>
        <dbReference type="Proteomes" id="UP001218218"/>
    </source>
</evidence>
<evidence type="ECO:0000256" key="1">
    <source>
        <dbReference type="SAM" id="SignalP"/>
    </source>
</evidence>
<organism evidence="2 3">
    <name type="scientific">Mycena albidolilacea</name>
    <dbReference type="NCBI Taxonomy" id="1033008"/>
    <lineage>
        <taxon>Eukaryota</taxon>
        <taxon>Fungi</taxon>
        <taxon>Dikarya</taxon>
        <taxon>Basidiomycota</taxon>
        <taxon>Agaricomycotina</taxon>
        <taxon>Agaricomycetes</taxon>
        <taxon>Agaricomycetidae</taxon>
        <taxon>Agaricales</taxon>
        <taxon>Marasmiineae</taxon>
        <taxon>Mycenaceae</taxon>
        <taxon>Mycena</taxon>
    </lineage>
</organism>
<name>A0AAD6Z7M3_9AGAR</name>
<comment type="caution">
    <text evidence="2">The sequence shown here is derived from an EMBL/GenBank/DDBJ whole genome shotgun (WGS) entry which is preliminary data.</text>
</comment>
<proteinExistence type="predicted"/>
<keyword evidence="1" id="KW-0732">Signal</keyword>
<keyword evidence="3" id="KW-1185">Reference proteome</keyword>
<dbReference type="EMBL" id="JARIHO010000075">
    <property type="protein sequence ID" value="KAJ7311467.1"/>
    <property type="molecule type" value="Genomic_DNA"/>
</dbReference>